<dbReference type="InterPro" id="IPR015413">
    <property type="entry name" value="Methionyl/Leucyl_tRNA_Synth"/>
</dbReference>
<keyword evidence="3 7" id="KW-0067">ATP-binding</keyword>
<evidence type="ECO:0000256" key="5">
    <source>
        <dbReference type="ARBA" id="ARBA00023146"/>
    </source>
</evidence>
<accession>A0ABT8BTF4</accession>
<dbReference type="RefSeq" id="WP_290312019.1">
    <property type="nucleotide sequence ID" value="NZ_JAUFQC010000001.1"/>
</dbReference>
<evidence type="ECO:0000256" key="3">
    <source>
        <dbReference type="ARBA" id="ARBA00022840"/>
    </source>
</evidence>
<dbReference type="InterPro" id="IPR014729">
    <property type="entry name" value="Rossmann-like_a/b/a_fold"/>
</dbReference>
<keyword evidence="1 7" id="KW-0436">Ligase</keyword>
<dbReference type="GO" id="GO:0016874">
    <property type="term" value="F:ligase activity"/>
    <property type="evidence" value="ECO:0007669"/>
    <property type="project" value="UniProtKB-KW"/>
</dbReference>
<dbReference type="Proteomes" id="UP001238540">
    <property type="component" value="Unassembled WGS sequence"/>
</dbReference>
<comment type="similarity">
    <text evidence="7">Belongs to the class-I aminoacyl-tRNA synthetase family.</text>
</comment>
<evidence type="ECO:0000256" key="7">
    <source>
        <dbReference type="RuleBase" id="RU363039"/>
    </source>
</evidence>
<dbReference type="SUPFAM" id="SSF52374">
    <property type="entry name" value="Nucleotidylyl transferase"/>
    <property type="match status" value="1"/>
</dbReference>
<evidence type="ECO:0000259" key="8">
    <source>
        <dbReference type="Pfam" id="PF09334"/>
    </source>
</evidence>
<reference evidence="10" key="1">
    <citation type="journal article" date="2019" name="Int. J. Syst. Evol. Microbiol.">
        <title>The Global Catalogue of Microorganisms (GCM) 10K type strain sequencing project: providing services to taxonomists for standard genome sequencing and annotation.</title>
        <authorList>
            <consortium name="The Broad Institute Genomics Platform"/>
            <consortium name="The Broad Institute Genome Sequencing Center for Infectious Disease"/>
            <person name="Wu L."/>
            <person name="Ma J."/>
        </authorList>
    </citation>
    <scope>NUCLEOTIDE SEQUENCE [LARGE SCALE GENOMIC DNA]</scope>
    <source>
        <strain evidence="10">CECT 7398</strain>
    </source>
</reference>
<dbReference type="PRINTS" id="PR01041">
    <property type="entry name" value="TRNASYNTHMET"/>
</dbReference>
<evidence type="ECO:0000256" key="6">
    <source>
        <dbReference type="ARBA" id="ARBA00047364"/>
    </source>
</evidence>
<keyword evidence="5 7" id="KW-0030">Aminoacyl-tRNA synthetase</keyword>
<dbReference type="PANTHER" id="PTHR45765">
    <property type="entry name" value="METHIONINE--TRNA LIGASE"/>
    <property type="match status" value="1"/>
</dbReference>
<feature type="domain" description="Methionyl/Leucyl tRNA synthetase" evidence="8">
    <location>
        <begin position="30"/>
        <end position="393"/>
    </location>
</feature>
<evidence type="ECO:0000313" key="9">
    <source>
        <dbReference type="EMBL" id="MDN3610410.1"/>
    </source>
</evidence>
<dbReference type="EMBL" id="JAUFQC010000001">
    <property type="protein sequence ID" value="MDN3610410.1"/>
    <property type="molecule type" value="Genomic_DNA"/>
</dbReference>
<dbReference type="PANTHER" id="PTHR45765:SF1">
    <property type="entry name" value="METHIONINE--TRNA LIGASE, CYTOPLASMIC"/>
    <property type="match status" value="1"/>
</dbReference>
<evidence type="ECO:0000256" key="4">
    <source>
        <dbReference type="ARBA" id="ARBA00022917"/>
    </source>
</evidence>
<sequence length="521" mass="60115">MKSLLEAECWYAIFRIAITGKFTRMNKKTVVTAAFPFIPAELCIAHFASTYLPADIIHRFECLKGGNSIFVSATDVHGLWAQKELSQGQTTRDESMQSWHHRYLNEFRMLGIEFTHYGRTDAKALQKLVYQSLNKLKADGAITQREADDYMCGDCGEVLPRRYRLAVKETSATGKEKIAYDELSDGNLQCRFCESENVIKDSKLHWFLDLQQGLATILDSIEQQKNLQVSTQLKSVVAEGLADWNISRDNYMGTKLPFSDEQSLYLWYESLIGYLYLAECEGSNKSFTFKHFIGKNIIYYHGVVWPYLLHHGSDRKDCELQISARGFLDMEKTDDALVNIETLTSQYDKDYLRFYLAYRTPDSLSDYYFTKQDFTNTINQIFCNQFGSFFRRCISIFQKNHLERVLPNELANTPWDNHWPQIEIALSQMQVRSVLLHIQSYIKACGSVIEDLAIYRTPTMESLGLLGELFIKALFLLAPICPTRVQDFNIIAELDLSRLRPHDDCVGLLLNKTTARWEKID</sequence>
<keyword evidence="10" id="KW-1185">Reference proteome</keyword>
<dbReference type="Gene3D" id="3.40.50.620">
    <property type="entry name" value="HUPs"/>
    <property type="match status" value="1"/>
</dbReference>
<comment type="caution">
    <text evidence="9">The sequence shown here is derived from an EMBL/GenBank/DDBJ whole genome shotgun (WGS) entry which is preliminary data.</text>
</comment>
<organism evidence="9 10">
    <name type="scientific">Vibrio ostreicida</name>
    <dbReference type="NCBI Taxonomy" id="526588"/>
    <lineage>
        <taxon>Bacteria</taxon>
        <taxon>Pseudomonadati</taxon>
        <taxon>Pseudomonadota</taxon>
        <taxon>Gammaproteobacteria</taxon>
        <taxon>Vibrionales</taxon>
        <taxon>Vibrionaceae</taxon>
        <taxon>Vibrio</taxon>
    </lineage>
</organism>
<evidence type="ECO:0000313" key="10">
    <source>
        <dbReference type="Proteomes" id="UP001238540"/>
    </source>
</evidence>
<dbReference type="InterPro" id="IPR023458">
    <property type="entry name" value="Met-tRNA_ligase_1"/>
</dbReference>
<gene>
    <name evidence="9" type="ORF">QWZ16_11910</name>
</gene>
<dbReference type="InterPro" id="IPR029038">
    <property type="entry name" value="MetRS_Zn"/>
</dbReference>
<comment type="catalytic activity">
    <reaction evidence="6">
        <text>tRNA(Met) + L-methionine + ATP = L-methionyl-tRNA(Met) + AMP + diphosphate</text>
        <dbReference type="Rhea" id="RHEA:13481"/>
        <dbReference type="Rhea" id="RHEA-COMP:9667"/>
        <dbReference type="Rhea" id="RHEA-COMP:9698"/>
        <dbReference type="ChEBI" id="CHEBI:30616"/>
        <dbReference type="ChEBI" id="CHEBI:33019"/>
        <dbReference type="ChEBI" id="CHEBI:57844"/>
        <dbReference type="ChEBI" id="CHEBI:78442"/>
        <dbReference type="ChEBI" id="CHEBI:78530"/>
        <dbReference type="ChEBI" id="CHEBI:456215"/>
        <dbReference type="EC" id="6.1.1.10"/>
    </reaction>
</comment>
<evidence type="ECO:0000256" key="1">
    <source>
        <dbReference type="ARBA" id="ARBA00022598"/>
    </source>
</evidence>
<evidence type="ECO:0000256" key="2">
    <source>
        <dbReference type="ARBA" id="ARBA00022741"/>
    </source>
</evidence>
<name>A0ABT8BTF4_9VIBR</name>
<dbReference type="Pfam" id="PF09334">
    <property type="entry name" value="tRNA-synt_1g"/>
    <property type="match status" value="1"/>
</dbReference>
<dbReference type="InterPro" id="IPR033911">
    <property type="entry name" value="MetRS_core"/>
</dbReference>
<dbReference type="Gene3D" id="2.20.28.20">
    <property type="entry name" value="Methionyl-tRNA synthetase, Zn-domain"/>
    <property type="match status" value="1"/>
</dbReference>
<keyword evidence="4 7" id="KW-0648">Protein biosynthesis</keyword>
<protein>
    <submittedName>
        <fullName evidence="9">Class I tRNA ligase family protein</fullName>
    </submittedName>
</protein>
<keyword evidence="2 7" id="KW-0547">Nucleotide-binding</keyword>
<proteinExistence type="inferred from homology"/>